<dbReference type="KEGG" id="mbd:MEBOL_001645"/>
<evidence type="ECO:0000313" key="3">
    <source>
        <dbReference type="EMBL" id="ATB28199.1"/>
    </source>
</evidence>
<sequence>MLKRYVMAALGLCLGACEPETATKDGEATRDEGGQLRQEVIRAVGPLQQGRVLHTAEVLPDGKVLFISGCTGYSSVTATTELYDPATRTMSPGAPMLEPHCFHASVRLLDGSVLVVGGGRTDAWSAERYDPATNTWTKVARMPISNYATTATLLTDGRVLMVGGAGDRFGAYLFDPESNTWTPTGSLNTGRMYHTAVRLNDGRVMVLGGHEGAQVDPGRSVEIYSPSTGTWSPVASPALSRPWPSALVLPNGNVLLAGGESGADAVERYDVSTDTWTTLPTALGYHSRGKLILSNGQPLLVGGFARNELNIDRFDVAEKEWSTVGRLGISRDQHTVTALADGSVLVAGGQLPGTYQVHTTMDLYTPDVGTPPPSTQPLSYNAAHTNSAQQNTFNQTVTLSQGDMLEVGTCNLPGASVWGDTFLRLFKAGTSTQLVYNDNADAPYCGTGSYIKFIAPTGGDFELRAGCYADYTCSGTVSFRITPKPGVTPLTYSAFNTDNAQRATTNRLFTLNAGERLQVGTCNVTGASASGDTFLRLYGVNGTEVAFNDDTCGTSAFIQYTAPVSGTYELRAGCKANTSCGGTVAFNVLPAETIPSFDYAATNTNSALQATTNRTVALKTGDVLEVGTCNVPGAYAGGDTFLRLFAANGVELMSNDDTCGTASYMRYTVPANGNYEVRAGCYGSKSCSGTVAFKVTRAN</sequence>
<dbReference type="InterPro" id="IPR037293">
    <property type="entry name" value="Gal_Oxidase_central_sf"/>
</dbReference>
<reference evidence="3 4" key="1">
    <citation type="submission" date="2017-06" db="EMBL/GenBank/DDBJ databases">
        <authorList>
            <person name="Kim H.J."/>
            <person name="Triplett B.A."/>
        </authorList>
    </citation>
    <scope>NUCLEOTIDE SEQUENCE [LARGE SCALE GENOMIC DNA]</scope>
    <source>
        <strain evidence="3 4">DSM 14713</strain>
    </source>
</reference>
<dbReference type="SUPFAM" id="SSF82171">
    <property type="entry name" value="DPP6 N-terminal domain-like"/>
    <property type="match status" value="1"/>
</dbReference>
<dbReference type="PANTHER" id="PTHR24412:SF489">
    <property type="entry name" value="RING FINGER DOMAIN AND KELCH REPEAT-CONTAINING PROTEIN DDB_G0271372"/>
    <property type="match status" value="1"/>
</dbReference>
<organism evidence="3 4">
    <name type="scientific">Melittangium boletus DSM 14713</name>
    <dbReference type="NCBI Taxonomy" id="1294270"/>
    <lineage>
        <taxon>Bacteria</taxon>
        <taxon>Pseudomonadati</taxon>
        <taxon>Myxococcota</taxon>
        <taxon>Myxococcia</taxon>
        <taxon>Myxococcales</taxon>
        <taxon>Cystobacterineae</taxon>
        <taxon>Archangiaceae</taxon>
        <taxon>Melittangium</taxon>
    </lineage>
</organism>
<dbReference type="SMART" id="SM00612">
    <property type="entry name" value="Kelch"/>
    <property type="match status" value="5"/>
</dbReference>
<gene>
    <name evidence="3" type="ORF">MEBOL_001645</name>
</gene>
<keyword evidence="1" id="KW-0880">Kelch repeat</keyword>
<evidence type="ECO:0000256" key="1">
    <source>
        <dbReference type="ARBA" id="ARBA00022441"/>
    </source>
</evidence>
<dbReference type="EMBL" id="CP022163">
    <property type="protein sequence ID" value="ATB28199.1"/>
    <property type="molecule type" value="Genomic_DNA"/>
</dbReference>
<dbReference type="Proteomes" id="UP000217289">
    <property type="component" value="Chromosome"/>
</dbReference>
<dbReference type="RefSeq" id="WP_170115464.1">
    <property type="nucleotide sequence ID" value="NZ_CP022163.1"/>
</dbReference>
<dbReference type="SUPFAM" id="SSF50965">
    <property type="entry name" value="Galactose oxidase, central domain"/>
    <property type="match status" value="1"/>
</dbReference>
<evidence type="ECO:0008006" key="5">
    <source>
        <dbReference type="Google" id="ProtNLM"/>
    </source>
</evidence>
<dbReference type="AlphaFoldDB" id="A0A250I8K7"/>
<dbReference type="Pfam" id="PF01344">
    <property type="entry name" value="Kelch_1"/>
    <property type="match status" value="2"/>
</dbReference>
<evidence type="ECO:0000256" key="2">
    <source>
        <dbReference type="ARBA" id="ARBA00022737"/>
    </source>
</evidence>
<dbReference type="Gene3D" id="2.60.120.380">
    <property type="match status" value="1"/>
</dbReference>
<dbReference type="Gene3D" id="2.130.10.80">
    <property type="entry name" value="Galactose oxidase/kelch, beta-propeller"/>
    <property type="match status" value="4"/>
</dbReference>
<dbReference type="InterPro" id="IPR011043">
    <property type="entry name" value="Gal_Oxase/kelch_b-propeller"/>
</dbReference>
<name>A0A250I8K7_9BACT</name>
<protein>
    <recommendedName>
        <fullName evidence="5">Branched-chain amino acid ABC transporter substrate-binding protein</fullName>
    </recommendedName>
</protein>
<dbReference type="InterPro" id="IPR006652">
    <property type="entry name" value="Kelch_1"/>
</dbReference>
<proteinExistence type="predicted"/>
<keyword evidence="2" id="KW-0677">Repeat</keyword>
<accession>A0A250I8K7</accession>
<keyword evidence="4" id="KW-1185">Reference proteome</keyword>
<evidence type="ECO:0000313" key="4">
    <source>
        <dbReference type="Proteomes" id="UP000217289"/>
    </source>
</evidence>
<dbReference type="PANTHER" id="PTHR24412">
    <property type="entry name" value="KELCH PROTEIN"/>
    <property type="match status" value="1"/>
</dbReference>